<proteinExistence type="predicted"/>
<name>A0A0D8XWU6_DICVI</name>
<keyword evidence="1" id="KW-0472">Membrane</keyword>
<feature type="transmembrane region" description="Helical" evidence="1">
    <location>
        <begin position="45"/>
        <end position="65"/>
    </location>
</feature>
<evidence type="ECO:0000256" key="1">
    <source>
        <dbReference type="SAM" id="Phobius"/>
    </source>
</evidence>
<accession>A0A0D8XWU6</accession>
<reference evidence="2 3" key="1">
    <citation type="submission" date="2013-11" db="EMBL/GenBank/DDBJ databases">
        <title>Draft genome of the bovine lungworm Dictyocaulus viviparus.</title>
        <authorList>
            <person name="Mitreva M."/>
        </authorList>
    </citation>
    <scope>NUCLEOTIDE SEQUENCE [LARGE SCALE GENOMIC DNA]</scope>
    <source>
        <strain evidence="2 3">HannoverDv2000</strain>
    </source>
</reference>
<protein>
    <submittedName>
        <fullName evidence="2">Uncharacterized protein</fullName>
    </submittedName>
</protein>
<evidence type="ECO:0000313" key="3">
    <source>
        <dbReference type="Proteomes" id="UP000053766"/>
    </source>
</evidence>
<sequence length="101" mass="10948">MVEFSVLGKLHHIASRITSSPITIAISTTTATASATAGAVYMKQFLVLLLLFFTISVVLPSPPPLATRLRPRRNMEALERIMKEMLEIGAVANGPGFRPGR</sequence>
<keyword evidence="1" id="KW-1133">Transmembrane helix</keyword>
<dbReference type="Proteomes" id="UP000053766">
    <property type="component" value="Unassembled WGS sequence"/>
</dbReference>
<keyword evidence="1" id="KW-0812">Transmembrane</keyword>
<evidence type="ECO:0000313" key="2">
    <source>
        <dbReference type="EMBL" id="KJH48229.1"/>
    </source>
</evidence>
<reference evidence="3" key="2">
    <citation type="journal article" date="2016" name="Sci. Rep.">
        <title>Dictyocaulus viviparus genome, variome and transcriptome elucidate lungworm biology and support future intervention.</title>
        <authorList>
            <person name="McNulty S.N."/>
            <person name="Strube C."/>
            <person name="Rosa B.A."/>
            <person name="Martin J.C."/>
            <person name="Tyagi R."/>
            <person name="Choi Y.J."/>
            <person name="Wang Q."/>
            <person name="Hallsworth Pepin K."/>
            <person name="Zhang X."/>
            <person name="Ozersky P."/>
            <person name="Wilson R.K."/>
            <person name="Sternberg P.W."/>
            <person name="Gasser R.B."/>
            <person name="Mitreva M."/>
        </authorList>
    </citation>
    <scope>NUCLEOTIDE SEQUENCE [LARGE SCALE GENOMIC DNA]</scope>
    <source>
        <strain evidence="3">HannoverDv2000</strain>
    </source>
</reference>
<dbReference type="AlphaFoldDB" id="A0A0D8XWU6"/>
<keyword evidence="3" id="KW-1185">Reference proteome</keyword>
<organism evidence="2 3">
    <name type="scientific">Dictyocaulus viviparus</name>
    <name type="common">Bovine lungworm</name>
    <dbReference type="NCBI Taxonomy" id="29172"/>
    <lineage>
        <taxon>Eukaryota</taxon>
        <taxon>Metazoa</taxon>
        <taxon>Ecdysozoa</taxon>
        <taxon>Nematoda</taxon>
        <taxon>Chromadorea</taxon>
        <taxon>Rhabditida</taxon>
        <taxon>Rhabditina</taxon>
        <taxon>Rhabditomorpha</taxon>
        <taxon>Strongyloidea</taxon>
        <taxon>Metastrongylidae</taxon>
        <taxon>Dictyocaulus</taxon>
    </lineage>
</organism>
<gene>
    <name evidence="2" type="ORF">DICVIV_05693</name>
</gene>
<dbReference type="EMBL" id="KN716275">
    <property type="protein sequence ID" value="KJH48229.1"/>
    <property type="molecule type" value="Genomic_DNA"/>
</dbReference>